<dbReference type="PANTHER" id="PTHR12521:SF0">
    <property type="entry name" value="ADP-RIBOSE GLYCOHYDROLASE OARD1"/>
    <property type="match status" value="1"/>
</dbReference>
<gene>
    <name evidence="2" type="ORF">ASB62_02805</name>
</gene>
<reference evidence="2 3" key="1">
    <citation type="submission" date="2015-10" db="EMBL/GenBank/DDBJ databases">
        <title>Draft Genome Sequence of Chlorobium limicola strain Frasassi Growing under Artificial Lighting in the Frasassi Cave System.</title>
        <authorList>
            <person name="Mansor M."/>
            <person name="Macalady J."/>
        </authorList>
    </citation>
    <scope>NUCLEOTIDE SEQUENCE [LARGE SCALE GENOMIC DNA]</scope>
    <source>
        <strain evidence="2 3">Frasassi</strain>
    </source>
</reference>
<evidence type="ECO:0000313" key="2">
    <source>
        <dbReference type="EMBL" id="KUL31545.1"/>
    </source>
</evidence>
<organism evidence="2 3">
    <name type="scientific">Chlorobium limicola</name>
    <dbReference type="NCBI Taxonomy" id="1092"/>
    <lineage>
        <taxon>Bacteria</taxon>
        <taxon>Pseudomonadati</taxon>
        <taxon>Chlorobiota</taxon>
        <taxon>Chlorobiia</taxon>
        <taxon>Chlorobiales</taxon>
        <taxon>Chlorobiaceae</taxon>
        <taxon>Chlorobium/Pelodictyon group</taxon>
        <taxon>Chlorobium</taxon>
    </lineage>
</organism>
<dbReference type="EMBL" id="LMBR01000055">
    <property type="protein sequence ID" value="KUL31545.1"/>
    <property type="molecule type" value="Genomic_DNA"/>
</dbReference>
<evidence type="ECO:0000313" key="3">
    <source>
        <dbReference type="Proteomes" id="UP000053937"/>
    </source>
</evidence>
<dbReference type="Proteomes" id="UP000053937">
    <property type="component" value="Unassembled WGS sequence"/>
</dbReference>
<dbReference type="InterPro" id="IPR050892">
    <property type="entry name" value="ADP-ribose_metab_enzymes"/>
</dbReference>
<evidence type="ECO:0000256" key="1">
    <source>
        <dbReference type="SAM" id="MobiDB-lite"/>
    </source>
</evidence>
<dbReference type="AlphaFoldDB" id="A0A101JR84"/>
<dbReference type="PANTHER" id="PTHR12521">
    <property type="entry name" value="PROTEIN C6ORF130"/>
    <property type="match status" value="1"/>
</dbReference>
<name>A0A101JR84_CHLLI</name>
<protein>
    <submittedName>
        <fullName evidence="2">Uncharacterized protein</fullName>
    </submittedName>
</protein>
<accession>A0A101JR84</accession>
<dbReference type="GO" id="GO:0140291">
    <property type="term" value="P:peptidyl-glutamate ADP-deribosylation"/>
    <property type="evidence" value="ECO:0007669"/>
    <property type="project" value="TreeGrafter"/>
</dbReference>
<comment type="caution">
    <text evidence="2">The sequence shown here is derived from an EMBL/GenBank/DDBJ whole genome shotgun (WGS) entry which is preliminary data.</text>
</comment>
<feature type="region of interest" description="Disordered" evidence="1">
    <location>
        <begin position="117"/>
        <end position="139"/>
    </location>
</feature>
<sequence length="139" mass="15647">MHRYLGGLMDPFISLLEVHKLLYFMQCAGQNLRLVFTKGPYGPYAENLRHLLHALEGHMLSGYDDGGRQPDTEITQPKRLADILLANLAGRLRIIARIHIGRIVPVIIPIGNNRHRTGKKPSGFSHQAPLPVNRSLQTR</sequence>
<proteinExistence type="predicted"/>
<keyword evidence="3" id="KW-1185">Reference proteome</keyword>